<evidence type="ECO:0000256" key="5">
    <source>
        <dbReference type="ARBA" id="ARBA00022857"/>
    </source>
</evidence>
<dbReference type="PRINTS" id="PR00411">
    <property type="entry name" value="PNDRDTASEI"/>
</dbReference>
<evidence type="ECO:0000259" key="10">
    <source>
        <dbReference type="Pfam" id="PF02852"/>
    </source>
</evidence>
<evidence type="ECO:0000313" key="13">
    <source>
        <dbReference type="Proteomes" id="UP001476950"/>
    </source>
</evidence>
<dbReference type="RefSeq" id="WP_190450475.1">
    <property type="nucleotide sequence ID" value="NZ_JAMPLM010000002.1"/>
</dbReference>
<keyword evidence="13" id="KW-1185">Reference proteome</keyword>
<keyword evidence="5" id="KW-0521">NADP</keyword>
<organism evidence="12 13">
    <name type="scientific">Stenomitos frigidus AS-A4</name>
    <dbReference type="NCBI Taxonomy" id="2933935"/>
    <lineage>
        <taxon>Bacteria</taxon>
        <taxon>Bacillati</taxon>
        <taxon>Cyanobacteriota</taxon>
        <taxon>Cyanophyceae</taxon>
        <taxon>Leptolyngbyales</taxon>
        <taxon>Leptolyngbyaceae</taxon>
        <taxon>Stenomitos</taxon>
    </lineage>
</organism>
<evidence type="ECO:0000256" key="7">
    <source>
        <dbReference type="ARBA" id="ARBA00023157"/>
    </source>
</evidence>
<dbReference type="Pfam" id="PF07992">
    <property type="entry name" value="Pyr_redox_2"/>
    <property type="match status" value="1"/>
</dbReference>
<dbReference type="PIRSF" id="PIRSF000350">
    <property type="entry name" value="Mercury_reductase_MerA"/>
    <property type="match status" value="1"/>
</dbReference>
<dbReference type="InterPro" id="IPR023753">
    <property type="entry name" value="FAD/NAD-binding_dom"/>
</dbReference>
<name>A0ABV0KE69_9CYAN</name>
<gene>
    <name evidence="12" type="ORF">NDI38_03700</name>
</gene>
<dbReference type="Pfam" id="PF02852">
    <property type="entry name" value="Pyr_redox_dim"/>
    <property type="match status" value="1"/>
</dbReference>
<evidence type="ECO:0000256" key="3">
    <source>
        <dbReference type="ARBA" id="ARBA00022630"/>
    </source>
</evidence>
<dbReference type="EMBL" id="JAMPLM010000002">
    <property type="protein sequence ID" value="MEP1057528.1"/>
    <property type="molecule type" value="Genomic_DNA"/>
</dbReference>
<dbReference type="NCBIfam" id="NF004991">
    <property type="entry name" value="PRK06370.1-3"/>
    <property type="match status" value="1"/>
</dbReference>
<evidence type="ECO:0000256" key="6">
    <source>
        <dbReference type="ARBA" id="ARBA00023002"/>
    </source>
</evidence>
<dbReference type="InterPro" id="IPR012999">
    <property type="entry name" value="Pyr_OxRdtase_I_AS"/>
</dbReference>
<dbReference type="PRINTS" id="PR00368">
    <property type="entry name" value="FADPNR"/>
</dbReference>
<dbReference type="SUPFAM" id="SSF51905">
    <property type="entry name" value="FAD/NAD(P)-binding domain"/>
    <property type="match status" value="1"/>
</dbReference>
<dbReference type="Gene3D" id="3.30.390.30">
    <property type="match status" value="1"/>
</dbReference>
<proteinExistence type="inferred from homology"/>
<dbReference type="InterPro" id="IPR001100">
    <property type="entry name" value="Pyr_nuc-diS_OxRdtase"/>
</dbReference>
<evidence type="ECO:0000259" key="11">
    <source>
        <dbReference type="Pfam" id="PF07992"/>
    </source>
</evidence>
<reference evidence="12 13" key="1">
    <citation type="submission" date="2022-04" db="EMBL/GenBank/DDBJ databases">
        <title>Positive selection, recombination, and allopatry shape intraspecific diversity of widespread and dominant cyanobacteria.</title>
        <authorList>
            <person name="Wei J."/>
            <person name="Shu W."/>
            <person name="Hu C."/>
        </authorList>
    </citation>
    <scope>NUCLEOTIDE SEQUENCE [LARGE SCALE GENOMIC DNA]</scope>
    <source>
        <strain evidence="12 13">AS-A4</strain>
    </source>
</reference>
<accession>A0ABV0KE69</accession>
<dbReference type="PANTHER" id="PTHR43014">
    <property type="entry name" value="MERCURIC REDUCTASE"/>
    <property type="match status" value="1"/>
</dbReference>
<comment type="similarity">
    <text evidence="2 9">Belongs to the class-I pyridine nucleotide-disulfide oxidoreductase family.</text>
</comment>
<evidence type="ECO:0000256" key="4">
    <source>
        <dbReference type="ARBA" id="ARBA00022827"/>
    </source>
</evidence>
<evidence type="ECO:0000256" key="2">
    <source>
        <dbReference type="ARBA" id="ARBA00007532"/>
    </source>
</evidence>
<evidence type="ECO:0000313" key="12">
    <source>
        <dbReference type="EMBL" id="MEP1057528.1"/>
    </source>
</evidence>
<dbReference type="SUPFAM" id="SSF55424">
    <property type="entry name" value="FAD/NAD-linked reductases, dimerisation (C-terminal) domain"/>
    <property type="match status" value="1"/>
</dbReference>
<keyword evidence="4 9" id="KW-0274">FAD</keyword>
<keyword evidence="6 9" id="KW-0560">Oxidoreductase</keyword>
<keyword evidence="7" id="KW-1015">Disulfide bond</keyword>
<evidence type="ECO:0000256" key="8">
    <source>
        <dbReference type="ARBA" id="ARBA00023284"/>
    </source>
</evidence>
<evidence type="ECO:0000256" key="9">
    <source>
        <dbReference type="RuleBase" id="RU003691"/>
    </source>
</evidence>
<comment type="caution">
    <text evidence="12">The sequence shown here is derived from an EMBL/GenBank/DDBJ whole genome shotgun (WGS) entry which is preliminary data.</text>
</comment>
<comment type="cofactor">
    <cofactor evidence="1">
        <name>FAD</name>
        <dbReference type="ChEBI" id="CHEBI:57692"/>
    </cofactor>
</comment>
<protein>
    <submittedName>
        <fullName evidence="12">Mercuric reductase</fullName>
    </submittedName>
</protein>
<dbReference type="InterPro" id="IPR016156">
    <property type="entry name" value="FAD/NAD-linked_Rdtase_dimer_sf"/>
</dbReference>
<keyword evidence="8 9" id="KW-0676">Redox-active center</keyword>
<dbReference type="Gene3D" id="3.50.50.60">
    <property type="entry name" value="FAD/NAD(P)-binding domain"/>
    <property type="match status" value="2"/>
</dbReference>
<feature type="domain" description="FAD/NAD(P)-binding" evidence="11">
    <location>
        <begin position="39"/>
        <end position="357"/>
    </location>
</feature>
<sequence length="516" mass="55967">MTPSIRQEPALQPLNEYNQVLMAHVHPPDWVNPKPAAVYDLVVLGAGTAGLVVAAGAAGLKVGLKIALIEKSLLGGDCLNIGCVPSKCVIRSSRVVGEMQNAASFGIHSLEHIDIDFAAVMQRMRQIRAGIGDHDSVDRFSKLGIDVFLGRATFVDGNTIAVNDSQLRFKKAVIATGARATRPEIPGLAEAGYLTNETIFSLTECPKRLAVIGGGPIGCEMAQTFHRLGSNVTILHKNEQLLDREDADAAAIVQQQFLQEKLHLLLDCSLEKVEKTEAGKVIHYRQNGAVKTVVVDEILVGTGRTPNVDGLNLETVGVKYDAHQGVVVNDYLQTTNPRIYAAGDICMSWKFTHAADAAARIVIRNALFCPFGLGRSKLSSLVMPWVTYTDPEIAHVGLYESEAQAQGWETGTIMIPFSDVDRALADGEPEGFVKVLHKRGSDKILGATIVARHAGEMISEITLAIVTKQGFNAISKVIHPYPTQAEAIKKAADKYLQRALLNPRTQFLLKLLKRFS</sequence>
<dbReference type="PROSITE" id="PS00076">
    <property type="entry name" value="PYRIDINE_REDOX_1"/>
    <property type="match status" value="1"/>
</dbReference>
<dbReference type="Proteomes" id="UP001476950">
    <property type="component" value="Unassembled WGS sequence"/>
</dbReference>
<keyword evidence="3 9" id="KW-0285">Flavoprotein</keyword>
<dbReference type="InterPro" id="IPR004099">
    <property type="entry name" value="Pyr_nucl-diS_OxRdtase_dimer"/>
</dbReference>
<evidence type="ECO:0000256" key="1">
    <source>
        <dbReference type="ARBA" id="ARBA00001974"/>
    </source>
</evidence>
<dbReference type="InterPro" id="IPR036188">
    <property type="entry name" value="FAD/NAD-bd_sf"/>
</dbReference>
<dbReference type="PANTHER" id="PTHR43014:SF2">
    <property type="entry name" value="MERCURIC REDUCTASE"/>
    <property type="match status" value="1"/>
</dbReference>
<feature type="domain" description="Pyridine nucleotide-disulphide oxidoreductase dimerisation" evidence="10">
    <location>
        <begin position="383"/>
        <end position="492"/>
    </location>
</feature>